<dbReference type="OrthoDB" id="187395at2"/>
<dbReference type="Proteomes" id="UP000279446">
    <property type="component" value="Unassembled WGS sequence"/>
</dbReference>
<dbReference type="GO" id="GO:0055085">
    <property type="term" value="P:transmembrane transport"/>
    <property type="evidence" value="ECO:0007669"/>
    <property type="project" value="InterPro"/>
</dbReference>
<feature type="transmembrane region" description="Helical" evidence="7">
    <location>
        <begin position="74"/>
        <end position="96"/>
    </location>
</feature>
<dbReference type="InterPro" id="IPR000515">
    <property type="entry name" value="MetI-like"/>
</dbReference>
<dbReference type="Gene3D" id="1.10.3720.10">
    <property type="entry name" value="MetI-like"/>
    <property type="match status" value="1"/>
</dbReference>
<evidence type="ECO:0000256" key="2">
    <source>
        <dbReference type="ARBA" id="ARBA00022448"/>
    </source>
</evidence>
<reference evidence="9 10" key="1">
    <citation type="submission" date="2018-12" db="EMBL/GenBank/DDBJ databases">
        <authorList>
            <person name="Sun L."/>
            <person name="Chen Z."/>
        </authorList>
    </citation>
    <scope>NUCLEOTIDE SEQUENCE [LARGE SCALE GENOMIC DNA]</scope>
    <source>
        <strain evidence="9 10">DSM 15890</strain>
    </source>
</reference>
<dbReference type="EMBL" id="RZNY01000031">
    <property type="protein sequence ID" value="RUT41411.1"/>
    <property type="molecule type" value="Genomic_DNA"/>
</dbReference>
<evidence type="ECO:0000256" key="7">
    <source>
        <dbReference type="RuleBase" id="RU363032"/>
    </source>
</evidence>
<dbReference type="CDD" id="cd06261">
    <property type="entry name" value="TM_PBP2"/>
    <property type="match status" value="1"/>
</dbReference>
<evidence type="ECO:0000313" key="10">
    <source>
        <dbReference type="Proteomes" id="UP000279446"/>
    </source>
</evidence>
<feature type="transmembrane region" description="Helical" evidence="7">
    <location>
        <begin position="240"/>
        <end position="261"/>
    </location>
</feature>
<evidence type="ECO:0000259" key="8">
    <source>
        <dbReference type="PROSITE" id="PS50928"/>
    </source>
</evidence>
<name>A0A3S1BK85_9BACL</name>
<dbReference type="GO" id="GO:0005886">
    <property type="term" value="C:plasma membrane"/>
    <property type="evidence" value="ECO:0007669"/>
    <property type="project" value="UniProtKB-SubCell"/>
</dbReference>
<evidence type="ECO:0000256" key="3">
    <source>
        <dbReference type="ARBA" id="ARBA00022475"/>
    </source>
</evidence>
<accession>A0A3S1BK85</accession>
<evidence type="ECO:0000313" key="9">
    <source>
        <dbReference type="EMBL" id="RUT41411.1"/>
    </source>
</evidence>
<feature type="transmembrane region" description="Helical" evidence="7">
    <location>
        <begin position="139"/>
        <end position="161"/>
    </location>
</feature>
<keyword evidence="5 7" id="KW-1133">Transmembrane helix</keyword>
<evidence type="ECO:0000256" key="1">
    <source>
        <dbReference type="ARBA" id="ARBA00004651"/>
    </source>
</evidence>
<dbReference type="SUPFAM" id="SSF161098">
    <property type="entry name" value="MetI-like"/>
    <property type="match status" value="1"/>
</dbReference>
<dbReference type="PANTHER" id="PTHR43744">
    <property type="entry name" value="ABC TRANSPORTER PERMEASE PROTEIN MG189-RELATED-RELATED"/>
    <property type="match status" value="1"/>
</dbReference>
<protein>
    <submittedName>
        <fullName evidence="9">Carbohydrate ABC transporter permease</fullName>
    </submittedName>
</protein>
<feature type="domain" description="ABC transmembrane type-1" evidence="8">
    <location>
        <begin position="70"/>
        <end position="261"/>
    </location>
</feature>
<sequence length="277" mass="31580">MLKRTANRISAYGSLLFFVLISLYPLVWLLFYSFKNNEEIFSTNVFGVPRVWRFENYVNAFDVFDLVLYFKNSFIVSIGTVAITIILSLMFSYAAARMKWRYAESARIYMTAGMFIPMQIILIPLLVLSRDLHLQDSYLAVIVPYVAFQLSFSTIIFYAFFRSLPFEIEESAAIDGASVYKTFFQIMVPLVKPAIASVCIFVFLFAWNEFLVALVMISDNMLKTLPLGLLYFQTQFGSDWGTMGAVMVISTIPTILIYLLFSEQIEKALTVSSAVKG</sequence>
<feature type="transmembrane region" description="Helical" evidence="7">
    <location>
        <begin position="12"/>
        <end position="34"/>
    </location>
</feature>
<comment type="similarity">
    <text evidence="7">Belongs to the binding-protein-dependent transport system permease family.</text>
</comment>
<dbReference type="AlphaFoldDB" id="A0A3S1BK85"/>
<dbReference type="InterPro" id="IPR035906">
    <property type="entry name" value="MetI-like_sf"/>
</dbReference>
<evidence type="ECO:0000256" key="5">
    <source>
        <dbReference type="ARBA" id="ARBA00022989"/>
    </source>
</evidence>
<dbReference type="RefSeq" id="WP_127194575.1">
    <property type="nucleotide sequence ID" value="NZ_RZNY01000031.1"/>
</dbReference>
<dbReference type="PANTHER" id="PTHR43744:SF8">
    <property type="entry name" value="SN-GLYCEROL-3-PHOSPHATE TRANSPORT SYSTEM PERMEASE PROTEIN UGPE"/>
    <property type="match status" value="1"/>
</dbReference>
<keyword evidence="4 7" id="KW-0812">Transmembrane</keyword>
<keyword evidence="3" id="KW-1003">Cell membrane</keyword>
<feature type="transmembrane region" description="Helical" evidence="7">
    <location>
        <begin position="194"/>
        <end position="217"/>
    </location>
</feature>
<evidence type="ECO:0000256" key="4">
    <source>
        <dbReference type="ARBA" id="ARBA00022692"/>
    </source>
</evidence>
<feature type="transmembrane region" description="Helical" evidence="7">
    <location>
        <begin position="108"/>
        <end position="127"/>
    </location>
</feature>
<evidence type="ECO:0000256" key="6">
    <source>
        <dbReference type="ARBA" id="ARBA00023136"/>
    </source>
</evidence>
<dbReference type="PROSITE" id="PS50928">
    <property type="entry name" value="ABC_TM1"/>
    <property type="match status" value="1"/>
</dbReference>
<comment type="subcellular location">
    <subcellularLocation>
        <location evidence="1 7">Cell membrane</location>
        <topology evidence="1 7">Multi-pass membrane protein</topology>
    </subcellularLocation>
</comment>
<proteinExistence type="inferred from homology"/>
<keyword evidence="10" id="KW-1185">Reference proteome</keyword>
<keyword evidence="6 7" id="KW-0472">Membrane</keyword>
<organism evidence="9 10">
    <name type="scientific">Paenibacillus anaericanus</name>
    <dbReference type="NCBI Taxonomy" id="170367"/>
    <lineage>
        <taxon>Bacteria</taxon>
        <taxon>Bacillati</taxon>
        <taxon>Bacillota</taxon>
        <taxon>Bacilli</taxon>
        <taxon>Bacillales</taxon>
        <taxon>Paenibacillaceae</taxon>
        <taxon>Paenibacillus</taxon>
    </lineage>
</organism>
<dbReference type="Pfam" id="PF00528">
    <property type="entry name" value="BPD_transp_1"/>
    <property type="match status" value="1"/>
</dbReference>
<keyword evidence="2 7" id="KW-0813">Transport</keyword>
<comment type="caution">
    <text evidence="9">The sequence shown here is derived from an EMBL/GenBank/DDBJ whole genome shotgun (WGS) entry which is preliminary data.</text>
</comment>
<gene>
    <name evidence="9" type="ORF">EJP82_23920</name>
</gene>